<dbReference type="NCBIfam" id="NF000658">
    <property type="entry name" value="PRK00029.1"/>
    <property type="match status" value="1"/>
</dbReference>
<dbReference type="GO" id="GO:0030145">
    <property type="term" value="F:manganese ion binding"/>
    <property type="evidence" value="ECO:0007669"/>
    <property type="project" value="UniProtKB-UniRule"/>
</dbReference>
<dbReference type="AlphaFoldDB" id="A0A1Q9AQI3"/>
<feature type="binding site" evidence="8">
    <location>
        <position position="125"/>
    </location>
    <ligand>
        <name>ATP</name>
        <dbReference type="ChEBI" id="CHEBI:30616"/>
    </ligand>
</feature>
<comment type="caution">
    <text evidence="10">The sequence shown here is derived from an EMBL/GenBank/DDBJ whole genome shotgun (WGS) entry which is preliminary data.</text>
</comment>
<feature type="region of interest" description="Disordered" evidence="9">
    <location>
        <begin position="465"/>
        <end position="491"/>
    </location>
</feature>
<feature type="binding site" evidence="8">
    <location>
        <position position="261"/>
    </location>
    <ligand>
        <name>ATP</name>
        <dbReference type="ChEBI" id="CHEBI:30616"/>
    </ligand>
</feature>
<feature type="binding site" evidence="8">
    <location>
        <position position="91"/>
    </location>
    <ligand>
        <name>ATP</name>
        <dbReference type="ChEBI" id="CHEBI:30616"/>
    </ligand>
</feature>
<accession>A0A1Q9AQI3</accession>
<comment type="function">
    <text evidence="8">Nucleotidyltransferase involved in the post-translational modification of proteins. It can catalyze the addition of adenosine monophosphate (AMP) or uridine monophosphate (UMP) to a protein, resulting in modifications known as AMPylation and UMPylation.</text>
</comment>
<sequence>MAQATPLPFDNSYAALPDRFFARVLPTPVEAPVVIAFNKALAAELGLDAEALAREAGAVFSGNRVPEGAAPLAMAYAGHQFGNFVPQLGDGRAILLGEVVDGKGRRRDIQLKGAGPTPFSRRGDGRAALGPVMREYLVSEAMHALGIPATRALAAVVTGEPVYRETVLPGAVLTRVAASHLRVGTFQFFAARDDREGLQRLTDYAIARHDPDLQQVEIPALALIERVAGRQADLIARWLGVGFIHGVMNTDNFSISGETLDFGPCAFLDTYDPRKVFSSIDRGGRYAYASQPGIAQWNLARLAECLLPLIDADGDKAVEKASAVINAFPARFQAAWLATMRAKLGLTTQEDGDLDLIQAFLALLHEGEADYTLAFRALADAVTGDAAALAERFRQPVALSGWLEAWRARLAREPGDLAARSAAMRKVNPLFIPRNHRIEQAIASAQEDGDFSLFEALQKALSRPYDDQPEHAPLAEAPREEERVRRTFCGT</sequence>
<organism evidence="10 11">
    <name type="scientific">Xaviernesmea rhizosphaerae</name>
    <dbReference type="NCBI Taxonomy" id="1672749"/>
    <lineage>
        <taxon>Bacteria</taxon>
        <taxon>Pseudomonadati</taxon>
        <taxon>Pseudomonadota</taxon>
        <taxon>Alphaproteobacteria</taxon>
        <taxon>Hyphomicrobiales</taxon>
        <taxon>Rhizobiaceae</taxon>
        <taxon>Rhizobium/Agrobacterium group</taxon>
        <taxon>Xaviernesmea</taxon>
    </lineage>
</organism>
<dbReference type="InterPro" id="IPR003846">
    <property type="entry name" value="SelO"/>
</dbReference>
<evidence type="ECO:0000256" key="8">
    <source>
        <dbReference type="HAMAP-Rule" id="MF_00692"/>
    </source>
</evidence>
<comment type="catalytic activity">
    <reaction evidence="8">
        <text>L-histidyl-[protein] + UTP = N(tele)-(5'-uridylyl)-L-histidyl-[protein] + diphosphate</text>
        <dbReference type="Rhea" id="RHEA:83891"/>
        <dbReference type="Rhea" id="RHEA-COMP:9745"/>
        <dbReference type="Rhea" id="RHEA-COMP:20239"/>
        <dbReference type="ChEBI" id="CHEBI:29979"/>
        <dbReference type="ChEBI" id="CHEBI:33019"/>
        <dbReference type="ChEBI" id="CHEBI:46398"/>
        <dbReference type="ChEBI" id="CHEBI:233474"/>
    </reaction>
</comment>
<evidence type="ECO:0000313" key="11">
    <source>
        <dbReference type="Proteomes" id="UP000186143"/>
    </source>
</evidence>
<comment type="catalytic activity">
    <reaction evidence="8">
        <text>L-tyrosyl-[protein] + UTP = O-(5'-uridylyl)-L-tyrosyl-[protein] + diphosphate</text>
        <dbReference type="Rhea" id="RHEA:83887"/>
        <dbReference type="Rhea" id="RHEA-COMP:10136"/>
        <dbReference type="Rhea" id="RHEA-COMP:20238"/>
        <dbReference type="ChEBI" id="CHEBI:33019"/>
        <dbReference type="ChEBI" id="CHEBI:46398"/>
        <dbReference type="ChEBI" id="CHEBI:46858"/>
        <dbReference type="ChEBI" id="CHEBI:90602"/>
    </reaction>
</comment>
<dbReference type="Proteomes" id="UP000186143">
    <property type="component" value="Unassembled WGS sequence"/>
</dbReference>
<comment type="catalytic activity">
    <reaction evidence="8">
        <text>L-seryl-[protein] + ATP = 3-O-(5'-adenylyl)-L-seryl-[protein] + diphosphate</text>
        <dbReference type="Rhea" id="RHEA:58120"/>
        <dbReference type="Rhea" id="RHEA-COMP:9863"/>
        <dbReference type="Rhea" id="RHEA-COMP:15073"/>
        <dbReference type="ChEBI" id="CHEBI:29999"/>
        <dbReference type="ChEBI" id="CHEBI:30616"/>
        <dbReference type="ChEBI" id="CHEBI:33019"/>
        <dbReference type="ChEBI" id="CHEBI:142516"/>
        <dbReference type="EC" id="2.7.7.108"/>
    </reaction>
</comment>
<feature type="binding site" evidence="8">
    <location>
        <position position="124"/>
    </location>
    <ligand>
        <name>ATP</name>
        <dbReference type="ChEBI" id="CHEBI:30616"/>
    </ligand>
</feature>
<comment type="catalytic activity">
    <reaction evidence="8">
        <text>L-threonyl-[protein] + ATP = 3-O-(5'-adenylyl)-L-threonyl-[protein] + diphosphate</text>
        <dbReference type="Rhea" id="RHEA:54292"/>
        <dbReference type="Rhea" id="RHEA-COMP:11060"/>
        <dbReference type="Rhea" id="RHEA-COMP:13847"/>
        <dbReference type="ChEBI" id="CHEBI:30013"/>
        <dbReference type="ChEBI" id="CHEBI:30616"/>
        <dbReference type="ChEBI" id="CHEBI:33019"/>
        <dbReference type="ChEBI" id="CHEBI:138113"/>
        <dbReference type="EC" id="2.7.7.108"/>
    </reaction>
</comment>
<feature type="binding site" evidence="8">
    <location>
        <position position="182"/>
    </location>
    <ligand>
        <name>ATP</name>
        <dbReference type="ChEBI" id="CHEBI:30616"/>
    </ligand>
</feature>
<evidence type="ECO:0000256" key="9">
    <source>
        <dbReference type="SAM" id="MobiDB-lite"/>
    </source>
</evidence>
<comment type="cofactor">
    <cofactor evidence="8">
        <name>Mg(2+)</name>
        <dbReference type="ChEBI" id="CHEBI:18420"/>
    </cofactor>
    <cofactor evidence="8">
        <name>Mn(2+)</name>
        <dbReference type="ChEBI" id="CHEBI:29035"/>
    </cofactor>
</comment>
<evidence type="ECO:0000256" key="5">
    <source>
        <dbReference type="ARBA" id="ARBA00022741"/>
    </source>
</evidence>
<evidence type="ECO:0000256" key="7">
    <source>
        <dbReference type="ARBA" id="ARBA00022842"/>
    </source>
</evidence>
<keyword evidence="3 8" id="KW-0548">Nucleotidyltransferase</keyword>
<feature type="binding site" evidence="8">
    <location>
        <position position="89"/>
    </location>
    <ligand>
        <name>ATP</name>
        <dbReference type="ChEBI" id="CHEBI:30616"/>
    </ligand>
</feature>
<proteinExistence type="inferred from homology"/>
<dbReference type="EC" id="2.7.7.108" evidence="8"/>
<keyword evidence="2 8" id="KW-0808">Transferase</keyword>
<dbReference type="STRING" id="1672749.BJF92_21680"/>
<gene>
    <name evidence="8" type="primary">ydiU</name>
    <name evidence="8" type="synonym">selO</name>
    <name evidence="10" type="ORF">BJF92_21680</name>
</gene>
<feature type="binding site" evidence="8">
    <location>
        <position position="175"/>
    </location>
    <ligand>
        <name>ATP</name>
        <dbReference type="ChEBI" id="CHEBI:30616"/>
    </ligand>
</feature>
<evidence type="ECO:0000256" key="1">
    <source>
        <dbReference type="ARBA" id="ARBA00009747"/>
    </source>
</evidence>
<comment type="similarity">
    <text evidence="1 8">Belongs to the SELO family.</text>
</comment>
<dbReference type="HAMAP" id="MF_00692">
    <property type="entry name" value="SelO"/>
    <property type="match status" value="1"/>
</dbReference>
<keyword evidence="8" id="KW-0464">Manganese</keyword>
<keyword evidence="5 8" id="KW-0547">Nucleotide-binding</keyword>
<keyword evidence="6 8" id="KW-0067">ATP-binding</keyword>
<protein>
    <recommendedName>
        <fullName evidence="8">Protein nucleotidyltransferase YdiU</fullName>
        <ecNumber evidence="8">2.7.7.-</ecNumber>
    </recommendedName>
    <alternativeName>
        <fullName evidence="8">Protein adenylyltransferase YdiU</fullName>
        <ecNumber evidence="8">2.7.7.108</ecNumber>
    </alternativeName>
    <alternativeName>
        <fullName evidence="8">Protein uridylyltransferase YdiU</fullName>
        <ecNumber evidence="8">2.7.7.-</ecNumber>
    </alternativeName>
</protein>
<keyword evidence="4 8" id="KW-0479">Metal-binding</keyword>
<evidence type="ECO:0000256" key="3">
    <source>
        <dbReference type="ARBA" id="ARBA00022695"/>
    </source>
</evidence>
<dbReference type="GO" id="GO:0070733">
    <property type="term" value="F:AMPylase activity"/>
    <property type="evidence" value="ECO:0007669"/>
    <property type="project" value="UniProtKB-EC"/>
</dbReference>
<feature type="binding site" evidence="8">
    <location>
        <position position="92"/>
    </location>
    <ligand>
        <name>ATP</name>
        <dbReference type="ChEBI" id="CHEBI:30616"/>
    </ligand>
</feature>
<reference evidence="10 11" key="1">
    <citation type="submission" date="2016-09" db="EMBL/GenBank/DDBJ databases">
        <title>Rhizobium sp. nov., a novel species isolated from the rice rhizosphere.</title>
        <authorList>
            <person name="Zhao J."/>
            <person name="Zhang X."/>
        </authorList>
    </citation>
    <scope>NUCLEOTIDE SEQUENCE [LARGE SCALE GENOMIC DNA]</scope>
    <source>
        <strain evidence="10 11">MH17</strain>
    </source>
</reference>
<comment type="catalytic activity">
    <reaction evidence="8">
        <text>L-seryl-[protein] + UTP = O-(5'-uridylyl)-L-seryl-[protein] + diphosphate</text>
        <dbReference type="Rhea" id="RHEA:64604"/>
        <dbReference type="Rhea" id="RHEA-COMP:9863"/>
        <dbReference type="Rhea" id="RHEA-COMP:16635"/>
        <dbReference type="ChEBI" id="CHEBI:29999"/>
        <dbReference type="ChEBI" id="CHEBI:33019"/>
        <dbReference type="ChEBI" id="CHEBI:46398"/>
        <dbReference type="ChEBI" id="CHEBI:156051"/>
    </reaction>
</comment>
<feature type="binding site" evidence="8">
    <location>
        <position position="252"/>
    </location>
    <ligand>
        <name>Mg(2+)</name>
        <dbReference type="ChEBI" id="CHEBI:18420"/>
    </ligand>
</feature>
<evidence type="ECO:0000256" key="4">
    <source>
        <dbReference type="ARBA" id="ARBA00022723"/>
    </source>
</evidence>
<comment type="catalytic activity">
    <reaction evidence="8">
        <text>L-tyrosyl-[protein] + ATP = O-(5'-adenylyl)-L-tyrosyl-[protein] + diphosphate</text>
        <dbReference type="Rhea" id="RHEA:54288"/>
        <dbReference type="Rhea" id="RHEA-COMP:10136"/>
        <dbReference type="Rhea" id="RHEA-COMP:13846"/>
        <dbReference type="ChEBI" id="CHEBI:30616"/>
        <dbReference type="ChEBI" id="CHEBI:33019"/>
        <dbReference type="ChEBI" id="CHEBI:46858"/>
        <dbReference type="ChEBI" id="CHEBI:83624"/>
        <dbReference type="EC" id="2.7.7.108"/>
    </reaction>
</comment>
<feature type="active site" description="Proton acceptor" evidence="8">
    <location>
        <position position="251"/>
    </location>
</feature>
<dbReference type="Pfam" id="PF02696">
    <property type="entry name" value="SelO"/>
    <property type="match status" value="1"/>
</dbReference>
<dbReference type="PANTHER" id="PTHR32057:SF14">
    <property type="entry name" value="PROTEIN ADENYLYLTRANSFERASE SELO, MITOCHONDRIAL"/>
    <property type="match status" value="1"/>
</dbReference>
<dbReference type="EMBL" id="MKIO01000011">
    <property type="protein sequence ID" value="OLP57670.1"/>
    <property type="molecule type" value="Genomic_DNA"/>
</dbReference>
<dbReference type="GO" id="GO:0005524">
    <property type="term" value="F:ATP binding"/>
    <property type="evidence" value="ECO:0007669"/>
    <property type="project" value="UniProtKB-UniRule"/>
</dbReference>
<name>A0A1Q9AQI3_9HYPH</name>
<keyword evidence="7 8" id="KW-0460">Magnesium</keyword>
<evidence type="ECO:0000256" key="6">
    <source>
        <dbReference type="ARBA" id="ARBA00022840"/>
    </source>
</evidence>
<dbReference type="EC" id="2.7.7.-" evidence="8"/>
<evidence type="ECO:0000313" key="10">
    <source>
        <dbReference type="EMBL" id="OLP57670.1"/>
    </source>
</evidence>
<dbReference type="GO" id="GO:0000287">
    <property type="term" value="F:magnesium ion binding"/>
    <property type="evidence" value="ECO:0007669"/>
    <property type="project" value="UniProtKB-UniRule"/>
</dbReference>
<evidence type="ECO:0000256" key="2">
    <source>
        <dbReference type="ARBA" id="ARBA00022679"/>
    </source>
</evidence>
<feature type="binding site" evidence="8">
    <location>
        <position position="112"/>
    </location>
    <ligand>
        <name>ATP</name>
        <dbReference type="ChEBI" id="CHEBI:30616"/>
    </ligand>
</feature>
<dbReference type="PANTHER" id="PTHR32057">
    <property type="entry name" value="PROTEIN ADENYLYLTRANSFERASE SELO, MITOCHONDRIAL"/>
    <property type="match status" value="1"/>
</dbReference>
<feature type="binding site" evidence="8">
    <location>
        <position position="261"/>
    </location>
    <ligand>
        <name>Mg(2+)</name>
        <dbReference type="ChEBI" id="CHEBI:18420"/>
    </ligand>
</feature>